<protein>
    <submittedName>
        <fullName evidence="1">Uncharacterized protein</fullName>
    </submittedName>
</protein>
<evidence type="ECO:0000313" key="2">
    <source>
        <dbReference type="Proteomes" id="UP000016521"/>
    </source>
</evidence>
<name>A0ABM6NL86_PSEO7</name>
<keyword evidence="2" id="KW-1185">Reference proteome</keyword>
<evidence type="ECO:0000313" key="1">
    <source>
        <dbReference type="EMBL" id="ATD09766.1"/>
    </source>
</evidence>
<dbReference type="Proteomes" id="UP000016521">
    <property type="component" value="Chromosome II"/>
</dbReference>
<dbReference type="EMBL" id="CP011925">
    <property type="protein sequence ID" value="ATD09766.1"/>
    <property type="molecule type" value="Genomic_DNA"/>
</dbReference>
<organism evidence="1 2">
    <name type="scientific">Pseudoalteromonas piscicida</name>
    <dbReference type="NCBI Taxonomy" id="43662"/>
    <lineage>
        <taxon>Bacteria</taxon>
        <taxon>Pseudomonadati</taxon>
        <taxon>Pseudomonadota</taxon>
        <taxon>Gammaproteobacteria</taxon>
        <taxon>Alteromonadales</taxon>
        <taxon>Pseudoalteromonadaceae</taxon>
        <taxon>Pseudoalteromonas</taxon>
    </lineage>
</organism>
<reference evidence="1 2" key="1">
    <citation type="submission" date="2015-06" db="EMBL/GenBank/DDBJ databases">
        <authorList>
            <person name="Xie B.-B."/>
            <person name="Rong J.-C."/>
            <person name="Qin Q.-L."/>
            <person name="Zhang Y.-Z."/>
        </authorList>
    </citation>
    <scope>NUCLEOTIDE SEQUENCE [LARGE SCALE GENOMIC DNA]</scope>
    <source>
        <strain evidence="1 2">JCM 20779</strain>
    </source>
</reference>
<sequence length="42" mass="4783">MVTLIGAEYSGLWGAALDKSGREIQQQIKTKRNKFIFHLCTE</sequence>
<accession>A0ABM6NL86</accession>
<gene>
    <name evidence="1" type="ORF">PPIS_b0647</name>
</gene>
<proteinExistence type="predicted"/>